<dbReference type="EMBL" id="BDGG01000002">
    <property type="protein sequence ID" value="GAU91320.1"/>
    <property type="molecule type" value="Genomic_DNA"/>
</dbReference>
<dbReference type="AlphaFoldDB" id="A0A1D1US00"/>
<protein>
    <submittedName>
        <fullName evidence="1">Uncharacterized protein</fullName>
    </submittedName>
</protein>
<reference evidence="1 2" key="1">
    <citation type="journal article" date="2016" name="Nat. Commun.">
        <title>Extremotolerant tardigrade genome and improved radiotolerance of human cultured cells by tardigrade-unique protein.</title>
        <authorList>
            <person name="Hashimoto T."/>
            <person name="Horikawa D.D."/>
            <person name="Saito Y."/>
            <person name="Kuwahara H."/>
            <person name="Kozuka-Hata H."/>
            <person name="Shin-I T."/>
            <person name="Minakuchi Y."/>
            <person name="Ohishi K."/>
            <person name="Motoyama A."/>
            <person name="Aizu T."/>
            <person name="Enomoto A."/>
            <person name="Kondo K."/>
            <person name="Tanaka S."/>
            <person name="Hara Y."/>
            <person name="Koshikawa S."/>
            <person name="Sagara H."/>
            <person name="Miura T."/>
            <person name="Yokobori S."/>
            <person name="Miyagawa K."/>
            <person name="Suzuki Y."/>
            <person name="Kubo T."/>
            <person name="Oyama M."/>
            <person name="Kohara Y."/>
            <person name="Fujiyama A."/>
            <person name="Arakawa K."/>
            <person name="Katayama T."/>
            <person name="Toyoda A."/>
            <person name="Kunieda T."/>
        </authorList>
    </citation>
    <scope>NUCLEOTIDE SEQUENCE [LARGE SCALE GENOMIC DNA]</scope>
    <source>
        <strain evidence="1 2">YOKOZUNA-1</strain>
    </source>
</reference>
<gene>
    <name evidence="1" type="primary">RvY_03597-1</name>
    <name evidence="1" type="synonym">RvY_03597.1</name>
    <name evidence="1" type="ORF">RvY_03597</name>
</gene>
<evidence type="ECO:0000313" key="2">
    <source>
        <dbReference type="Proteomes" id="UP000186922"/>
    </source>
</evidence>
<comment type="caution">
    <text evidence="1">The sequence shown here is derived from an EMBL/GenBank/DDBJ whole genome shotgun (WGS) entry which is preliminary data.</text>
</comment>
<evidence type="ECO:0000313" key="1">
    <source>
        <dbReference type="EMBL" id="GAU91320.1"/>
    </source>
</evidence>
<dbReference type="Proteomes" id="UP000186922">
    <property type="component" value="Unassembled WGS sequence"/>
</dbReference>
<accession>A0A1D1US00</accession>
<organism evidence="1 2">
    <name type="scientific">Ramazzottius varieornatus</name>
    <name type="common">Water bear</name>
    <name type="synonym">Tardigrade</name>
    <dbReference type="NCBI Taxonomy" id="947166"/>
    <lineage>
        <taxon>Eukaryota</taxon>
        <taxon>Metazoa</taxon>
        <taxon>Ecdysozoa</taxon>
        <taxon>Tardigrada</taxon>
        <taxon>Eutardigrada</taxon>
        <taxon>Parachela</taxon>
        <taxon>Hypsibioidea</taxon>
        <taxon>Ramazzottiidae</taxon>
        <taxon>Ramazzottius</taxon>
    </lineage>
</organism>
<name>A0A1D1US00_RAMVA</name>
<keyword evidence="2" id="KW-1185">Reference proteome</keyword>
<proteinExistence type="predicted"/>
<sequence length="153" mass="17038">MDIKITEKSLPAKNQQFGPVSGNLEVPRQANTTQKATKCGEIQTDQYGKNVAFQSPHGTCMWERGCQEPPVVLYGLVRWRASEDVQYVCDITTSSTVLPEKQHGTQYRMQRTEVANKTVHPRTVPQAEYVKHEGSSAPPARCVLPQRIDGAAK</sequence>